<gene>
    <name evidence="1" type="ORF">BDV96DRAFT_651150</name>
</gene>
<reference evidence="1" key="1">
    <citation type="journal article" date="2020" name="Stud. Mycol.">
        <title>101 Dothideomycetes genomes: a test case for predicting lifestyles and emergence of pathogens.</title>
        <authorList>
            <person name="Haridas S."/>
            <person name="Albert R."/>
            <person name="Binder M."/>
            <person name="Bloem J."/>
            <person name="Labutti K."/>
            <person name="Salamov A."/>
            <person name="Andreopoulos B."/>
            <person name="Baker S."/>
            <person name="Barry K."/>
            <person name="Bills G."/>
            <person name="Bluhm B."/>
            <person name="Cannon C."/>
            <person name="Castanera R."/>
            <person name="Culley D."/>
            <person name="Daum C."/>
            <person name="Ezra D."/>
            <person name="Gonzalez J."/>
            <person name="Henrissat B."/>
            <person name="Kuo A."/>
            <person name="Liang C."/>
            <person name="Lipzen A."/>
            <person name="Lutzoni F."/>
            <person name="Magnuson J."/>
            <person name="Mondo S."/>
            <person name="Nolan M."/>
            <person name="Ohm R."/>
            <person name="Pangilinan J."/>
            <person name="Park H.-J."/>
            <person name="Ramirez L."/>
            <person name="Alfaro M."/>
            <person name="Sun H."/>
            <person name="Tritt A."/>
            <person name="Yoshinaga Y."/>
            <person name="Zwiers L.-H."/>
            <person name="Turgeon B."/>
            <person name="Goodwin S."/>
            <person name="Spatafora J."/>
            <person name="Crous P."/>
            <person name="Grigoriev I."/>
        </authorList>
    </citation>
    <scope>NUCLEOTIDE SEQUENCE</scope>
    <source>
        <strain evidence="1">CBS 627.86</strain>
    </source>
</reference>
<dbReference type="EMBL" id="ML977338">
    <property type="protein sequence ID" value="KAF2110516.1"/>
    <property type="molecule type" value="Genomic_DNA"/>
</dbReference>
<evidence type="ECO:0008006" key="3">
    <source>
        <dbReference type="Google" id="ProtNLM"/>
    </source>
</evidence>
<sequence>MAQSPQFLRLPDELLVEVIQQVTTRERERFKATRSLSLVCRRMRPTAFGLMLARPTFHLRHTRRLLETYLEHPAALNKVRTVEIVTMGPGYPDDVPYDYYDAKYRPQYNHDDKKFELECLRIVDGLDCSTLYKQLWKDHLQNYNGSCQPFLVLLLGILPNLEDLLIGSNHVSHIKLIDALRPPAFDSPKFNYMFYTFEILAANIRTLELPLIWKFDKNRRPRVYQAQLAVRLEDFRNLRTLTIPFAAIDTSDFLPASLEHLRIADAKDSGWFYYILLDWIKRKSDIKPTIPTSDSLRFITSGAMPDKTISRV</sequence>
<dbReference type="OrthoDB" id="3682027at2759"/>
<name>A0A6A5YU29_9PLEO</name>
<dbReference type="AlphaFoldDB" id="A0A6A5YU29"/>
<protein>
    <recommendedName>
        <fullName evidence="3">F-box domain-containing protein</fullName>
    </recommendedName>
</protein>
<accession>A0A6A5YU29</accession>
<proteinExistence type="predicted"/>
<evidence type="ECO:0000313" key="1">
    <source>
        <dbReference type="EMBL" id="KAF2110516.1"/>
    </source>
</evidence>
<keyword evidence="2" id="KW-1185">Reference proteome</keyword>
<organism evidence="1 2">
    <name type="scientific">Lophiotrema nucula</name>
    <dbReference type="NCBI Taxonomy" id="690887"/>
    <lineage>
        <taxon>Eukaryota</taxon>
        <taxon>Fungi</taxon>
        <taxon>Dikarya</taxon>
        <taxon>Ascomycota</taxon>
        <taxon>Pezizomycotina</taxon>
        <taxon>Dothideomycetes</taxon>
        <taxon>Pleosporomycetidae</taxon>
        <taxon>Pleosporales</taxon>
        <taxon>Lophiotremataceae</taxon>
        <taxon>Lophiotrema</taxon>
    </lineage>
</organism>
<evidence type="ECO:0000313" key="2">
    <source>
        <dbReference type="Proteomes" id="UP000799770"/>
    </source>
</evidence>
<dbReference type="Proteomes" id="UP000799770">
    <property type="component" value="Unassembled WGS sequence"/>
</dbReference>